<dbReference type="Proteomes" id="UP000198683">
    <property type="component" value="Unassembled WGS sequence"/>
</dbReference>
<accession>A0A1G8SZZ5</accession>
<keyword evidence="2" id="KW-0472">Membrane</keyword>
<dbReference type="RefSeq" id="WP_090759063.1">
    <property type="nucleotide sequence ID" value="NZ_FNFB01000001.1"/>
</dbReference>
<feature type="compositionally biased region" description="Low complexity" evidence="1">
    <location>
        <begin position="139"/>
        <end position="154"/>
    </location>
</feature>
<feature type="region of interest" description="Disordered" evidence="1">
    <location>
        <begin position="83"/>
        <end position="221"/>
    </location>
</feature>
<feature type="transmembrane region" description="Helical" evidence="2">
    <location>
        <begin position="46"/>
        <end position="68"/>
    </location>
</feature>
<dbReference type="OrthoDB" id="3483857at2"/>
<keyword evidence="2" id="KW-0812">Transmembrane</keyword>
<gene>
    <name evidence="3" type="ORF">SAMN05421874_101503</name>
</gene>
<evidence type="ECO:0000313" key="3">
    <source>
        <dbReference type="EMBL" id="SDJ34375.1"/>
    </source>
</evidence>
<evidence type="ECO:0000313" key="4">
    <source>
        <dbReference type="Proteomes" id="UP000198683"/>
    </source>
</evidence>
<reference evidence="3 4" key="1">
    <citation type="submission" date="2016-10" db="EMBL/GenBank/DDBJ databases">
        <authorList>
            <person name="de Groot N.N."/>
        </authorList>
    </citation>
    <scope>NUCLEOTIDE SEQUENCE [LARGE SCALE GENOMIC DNA]</scope>
    <source>
        <strain evidence="3 4">CGMCC 4.5681</strain>
    </source>
</reference>
<organism evidence="3 4">
    <name type="scientific">Nonomuraea maritima</name>
    <dbReference type="NCBI Taxonomy" id="683260"/>
    <lineage>
        <taxon>Bacteria</taxon>
        <taxon>Bacillati</taxon>
        <taxon>Actinomycetota</taxon>
        <taxon>Actinomycetes</taxon>
        <taxon>Streptosporangiales</taxon>
        <taxon>Streptosporangiaceae</taxon>
        <taxon>Nonomuraea</taxon>
    </lineage>
</organism>
<evidence type="ECO:0000256" key="1">
    <source>
        <dbReference type="SAM" id="MobiDB-lite"/>
    </source>
</evidence>
<evidence type="ECO:0000256" key="2">
    <source>
        <dbReference type="SAM" id="Phobius"/>
    </source>
</evidence>
<dbReference type="EMBL" id="FNFB01000001">
    <property type="protein sequence ID" value="SDJ34375.1"/>
    <property type="molecule type" value="Genomic_DNA"/>
</dbReference>
<feature type="compositionally biased region" description="Pro residues" evidence="1">
    <location>
        <begin position="101"/>
        <end position="110"/>
    </location>
</feature>
<keyword evidence="2" id="KW-1133">Transmembrane helix</keyword>
<protein>
    <submittedName>
        <fullName evidence="3">Uncharacterized protein</fullName>
    </submittedName>
</protein>
<proteinExistence type="predicted"/>
<feature type="compositionally biased region" description="Low complexity" evidence="1">
    <location>
        <begin position="203"/>
        <end position="221"/>
    </location>
</feature>
<sequence>MTQPPDEHGELLRRALRAEADAVVPSPDGLEIIRARIQRRSARNLFWWRAGAAAVSSVLVAATLVLAVPQLRSQIVNQQPVVDVNDETSKVPSNSSTTRSQPPPPSPEPPRQSNLMPVPVETSRTPTARPSRRAESTSKPDSPTPTPTTTVCPSVMAEQAEPPAGCPEITPTPTPTVLDPSVPASTSVCPVEQCPPHDIATETPTPSVSPLVSTPQSTATP</sequence>
<keyword evidence="4" id="KW-1185">Reference proteome</keyword>
<name>A0A1G8SZZ5_9ACTN</name>
<dbReference type="AlphaFoldDB" id="A0A1G8SZZ5"/>
<dbReference type="STRING" id="683260.SAMN05421874_101503"/>